<evidence type="ECO:0000313" key="3">
    <source>
        <dbReference type="EMBL" id="KGJ54504.1"/>
    </source>
</evidence>
<dbReference type="InterPro" id="IPR011650">
    <property type="entry name" value="Peptidase_M20_dimer"/>
</dbReference>
<dbReference type="SUPFAM" id="SSF53187">
    <property type="entry name" value="Zn-dependent exopeptidases"/>
    <property type="match status" value="1"/>
</dbReference>
<proteinExistence type="predicted"/>
<organism evidence="3 4">
    <name type="scientific">Clostridium innocuum</name>
    <dbReference type="NCBI Taxonomy" id="1522"/>
    <lineage>
        <taxon>Bacteria</taxon>
        <taxon>Bacillati</taxon>
        <taxon>Bacillota</taxon>
        <taxon>Clostridia</taxon>
        <taxon>Eubacteriales</taxon>
        <taxon>Clostridiaceae</taxon>
        <taxon>Clostridium</taxon>
    </lineage>
</organism>
<dbReference type="GO" id="GO:0046872">
    <property type="term" value="F:metal ion binding"/>
    <property type="evidence" value="ECO:0007669"/>
    <property type="project" value="UniProtKB-KW"/>
</dbReference>
<dbReference type="RefSeq" id="WP_044904064.1">
    <property type="nucleotide sequence ID" value="NZ_JQIF01000015.1"/>
</dbReference>
<reference evidence="3 4" key="1">
    <citation type="submission" date="2014-08" db="EMBL/GenBank/DDBJ databases">
        <title>Clostridium innocuum, an unnegligible vancomycin-resistant pathogen causing extra-intestinal infections.</title>
        <authorList>
            <person name="Feng Y."/>
            <person name="Chiu C.-H."/>
        </authorList>
    </citation>
    <scope>NUCLEOTIDE SEQUENCE [LARGE SCALE GENOMIC DNA]</scope>
    <source>
        <strain evidence="3 4">AN88</strain>
    </source>
</reference>
<dbReference type="PANTHER" id="PTHR11014">
    <property type="entry name" value="PEPTIDASE M20 FAMILY MEMBER"/>
    <property type="match status" value="1"/>
</dbReference>
<feature type="binding site" evidence="1">
    <location>
        <position position="92"/>
    </location>
    <ligand>
        <name>Mn(2+)</name>
        <dbReference type="ChEBI" id="CHEBI:29035"/>
        <label>2</label>
    </ligand>
</feature>
<feature type="domain" description="Peptidase M20 dimerisation" evidence="2">
    <location>
        <begin position="175"/>
        <end position="269"/>
    </location>
</feature>
<dbReference type="Gene3D" id="3.30.70.360">
    <property type="match status" value="1"/>
</dbReference>
<dbReference type="Proteomes" id="UP000030008">
    <property type="component" value="Unassembled WGS sequence"/>
</dbReference>
<dbReference type="NCBIfam" id="TIGR01891">
    <property type="entry name" value="amidohydrolases"/>
    <property type="match status" value="1"/>
</dbReference>
<dbReference type="EMBL" id="JQIF01000015">
    <property type="protein sequence ID" value="KGJ54504.1"/>
    <property type="molecule type" value="Genomic_DNA"/>
</dbReference>
<dbReference type="PANTHER" id="PTHR11014:SF63">
    <property type="entry name" value="METALLOPEPTIDASE, PUTATIVE (AFU_ORTHOLOGUE AFUA_6G09600)-RELATED"/>
    <property type="match status" value="1"/>
</dbReference>
<keyword evidence="1" id="KW-0479">Metal-binding</keyword>
<dbReference type="SUPFAM" id="SSF55031">
    <property type="entry name" value="Bacterial exopeptidase dimerisation domain"/>
    <property type="match status" value="1"/>
</dbReference>
<dbReference type="AlphaFoldDB" id="A0A099I939"/>
<accession>A0A099I939</accession>
<dbReference type="Pfam" id="PF01546">
    <property type="entry name" value="Peptidase_M20"/>
    <property type="match status" value="1"/>
</dbReference>
<keyword evidence="1" id="KW-0464">Manganese</keyword>
<dbReference type="Pfam" id="PF07687">
    <property type="entry name" value="M20_dimer"/>
    <property type="match status" value="1"/>
</dbReference>
<name>A0A099I939_CLOIN</name>
<dbReference type="PIRSF" id="PIRSF005962">
    <property type="entry name" value="Pept_M20D_amidohydro"/>
    <property type="match status" value="1"/>
</dbReference>
<evidence type="ECO:0000256" key="1">
    <source>
        <dbReference type="PIRSR" id="PIRSR005962-1"/>
    </source>
</evidence>
<feature type="binding site" evidence="1">
    <location>
        <position position="152"/>
    </location>
    <ligand>
        <name>Mn(2+)</name>
        <dbReference type="ChEBI" id="CHEBI:29035"/>
        <label>2</label>
    </ligand>
</feature>
<dbReference type="InterPro" id="IPR036264">
    <property type="entry name" value="Bact_exopeptidase_dim_dom"/>
</dbReference>
<feature type="binding site" evidence="1">
    <location>
        <position position="126"/>
    </location>
    <ligand>
        <name>Mn(2+)</name>
        <dbReference type="ChEBI" id="CHEBI:29035"/>
        <label>2</label>
    </ligand>
</feature>
<gene>
    <name evidence="3" type="ORF">CIAN88_03370</name>
</gene>
<comment type="cofactor">
    <cofactor evidence="1">
        <name>Mn(2+)</name>
        <dbReference type="ChEBI" id="CHEBI:29035"/>
    </cofactor>
    <text evidence="1">The Mn(2+) ion enhances activity.</text>
</comment>
<dbReference type="GO" id="GO:0016787">
    <property type="term" value="F:hydrolase activity"/>
    <property type="evidence" value="ECO:0007669"/>
    <property type="project" value="UniProtKB-KW"/>
</dbReference>
<keyword evidence="3" id="KW-0378">Hydrolase</keyword>
<feature type="binding site" evidence="1">
    <location>
        <position position="340"/>
    </location>
    <ligand>
        <name>Mn(2+)</name>
        <dbReference type="ChEBI" id="CHEBI:29035"/>
        <label>2</label>
    </ligand>
</feature>
<protein>
    <submittedName>
        <fullName evidence="3">Amidohydrolase</fullName>
    </submittedName>
</protein>
<comment type="caution">
    <text evidence="3">The sequence shown here is derived from an EMBL/GenBank/DDBJ whole genome shotgun (WGS) entry which is preliminary data.</text>
</comment>
<evidence type="ECO:0000313" key="4">
    <source>
        <dbReference type="Proteomes" id="UP000030008"/>
    </source>
</evidence>
<feature type="binding site" evidence="1">
    <location>
        <position position="90"/>
    </location>
    <ligand>
        <name>Mn(2+)</name>
        <dbReference type="ChEBI" id="CHEBI:29035"/>
        <label>2</label>
    </ligand>
</feature>
<dbReference type="InterPro" id="IPR017439">
    <property type="entry name" value="Amidohydrolase"/>
</dbReference>
<dbReference type="Gene3D" id="3.40.630.10">
    <property type="entry name" value="Zn peptidases"/>
    <property type="match status" value="1"/>
</dbReference>
<dbReference type="InterPro" id="IPR002933">
    <property type="entry name" value="Peptidase_M20"/>
</dbReference>
<sequence length="365" mass="41478">MLERIQKYRRDLHQIPELELELPKTQRYLQEALRDLPCSLSSPIPSSVVAFFDAGKKESIAFRSDMDALPVTEATGRAFASRHTGCMHACGHDGHMAMLLEFAYQLSAYYKELPHNVVLIFQPGEETPGGAEPMCKSGIFEQYHIKRIFGFHVWPMLDKGVIATRRNEFMARSSEVNIDITGKSAHAAKYQEGIDAMEIAARYLLDLYTMEQEELSAETYRLLRFGLLKSGTVRNVVSNAARMEGTLRAFQDETYQYMKKRMLELAKPYEEQGAVFSFDINTGYPAVMNDAALVDQVLKLDPNIVLLEKPEMISEDFAHYQRRVPGVFFFLGTGTGIALHAHNFDFDEEALEAGVREYCKLSRME</sequence>
<evidence type="ECO:0000259" key="2">
    <source>
        <dbReference type="Pfam" id="PF07687"/>
    </source>
</evidence>